<dbReference type="SUPFAM" id="SSF56935">
    <property type="entry name" value="Porins"/>
    <property type="match status" value="1"/>
</dbReference>
<comment type="caution">
    <text evidence="2">The sequence shown here is derived from an EMBL/GenBank/DDBJ whole genome shotgun (WGS) entry which is preliminary data.</text>
</comment>
<evidence type="ECO:0000313" key="3">
    <source>
        <dbReference type="Proteomes" id="UP000075320"/>
    </source>
</evidence>
<protein>
    <recommendedName>
        <fullName evidence="4">Porin domain-containing protein</fullName>
    </recommendedName>
</protein>
<keyword evidence="3" id="KW-1185">Reference proteome</keyword>
<dbReference type="EMBL" id="LUKE01000001">
    <property type="protein sequence ID" value="KYG66034.1"/>
    <property type="molecule type" value="Genomic_DNA"/>
</dbReference>
<dbReference type="AlphaFoldDB" id="A0A150WNX9"/>
<gene>
    <name evidence="2" type="ORF">AZI86_02915</name>
</gene>
<sequence length="355" mass="40100">MRFWLAAFILASSLAAQADLTGAARYDYIRGPEEELAHRLILKSKLNYNLGPFGLYLEGFGELEGNEDQKYIRRSESQAYLQEAYLEFKVDSFYLRVGRQAIRWSESWTLPSLDVWTGRRYNRLYFDPLVDQLTHPTGISASYAIDTFSLEFVGIGDVAPNYYPIPVPKENLEKNTSFGGRVKADVAGFGLSAITAQVLKKNYYGVSANYAFEKAVPKFEVGSVTDTAVSAPLKKDHWFSTLGCDLFLGNWVLLPQVSVFEASTATLTTENQVSYYLSTQWNPNRHDLQMQFYRNDTAKDVFANVSYGYNVTDYMTVLGFVQNYEGQQGLYQVFEEITGGWAFGARVELTGNLAF</sequence>
<name>A0A150WNX9_BDEBC</name>
<organism evidence="2 3">
    <name type="scientific">Bdellovibrio bacteriovorus</name>
    <dbReference type="NCBI Taxonomy" id="959"/>
    <lineage>
        <taxon>Bacteria</taxon>
        <taxon>Pseudomonadati</taxon>
        <taxon>Bdellovibrionota</taxon>
        <taxon>Bdellovibrionia</taxon>
        <taxon>Bdellovibrionales</taxon>
        <taxon>Pseudobdellovibrionaceae</taxon>
        <taxon>Bdellovibrio</taxon>
    </lineage>
</organism>
<evidence type="ECO:0000256" key="1">
    <source>
        <dbReference type="SAM" id="SignalP"/>
    </source>
</evidence>
<proteinExistence type="predicted"/>
<dbReference type="Proteomes" id="UP000075320">
    <property type="component" value="Unassembled WGS sequence"/>
</dbReference>
<evidence type="ECO:0008006" key="4">
    <source>
        <dbReference type="Google" id="ProtNLM"/>
    </source>
</evidence>
<dbReference type="RefSeq" id="WP_061833600.1">
    <property type="nucleotide sequence ID" value="NZ_LUKE01000001.1"/>
</dbReference>
<dbReference type="OrthoDB" id="5288875at2"/>
<feature type="signal peptide" evidence="1">
    <location>
        <begin position="1"/>
        <end position="18"/>
    </location>
</feature>
<feature type="chain" id="PRO_5007573058" description="Porin domain-containing protein" evidence="1">
    <location>
        <begin position="19"/>
        <end position="355"/>
    </location>
</feature>
<evidence type="ECO:0000313" key="2">
    <source>
        <dbReference type="EMBL" id="KYG66034.1"/>
    </source>
</evidence>
<accession>A0A150WNX9</accession>
<keyword evidence="1" id="KW-0732">Signal</keyword>
<reference evidence="2 3" key="1">
    <citation type="submission" date="2016-03" db="EMBL/GenBank/DDBJ databases">
        <authorList>
            <person name="Ploux O."/>
        </authorList>
    </citation>
    <scope>NUCLEOTIDE SEQUENCE [LARGE SCALE GENOMIC DNA]</scope>
    <source>
        <strain evidence="2 3">R0</strain>
    </source>
</reference>